<comment type="caution">
    <text evidence="1">The sequence shown here is derived from an EMBL/GenBank/DDBJ whole genome shotgun (WGS) entry which is preliminary data.</text>
</comment>
<sequence length="123" mass="14264">MVSKRCPQGTFLGCDFIELDKELVIKNINKGLDILERICTLDKLNKINYEKDLNEIFDICNTLEILSVFICNASEIIMKAISGIICVSKVIKNNKDYFCNNARFRKRQLIFLKNNEVNKIEKI</sequence>
<name>A0AB74QGK4_CLODI</name>
<gene>
    <name evidence="1" type="ORF">SAMEA1402399_03724</name>
</gene>
<protein>
    <submittedName>
        <fullName evidence="1">Uncharacterized protein</fullName>
    </submittedName>
</protein>
<organism evidence="1 2">
    <name type="scientific">Clostridioides difficile</name>
    <name type="common">Peptoclostridium difficile</name>
    <dbReference type="NCBI Taxonomy" id="1496"/>
    <lineage>
        <taxon>Bacteria</taxon>
        <taxon>Bacillati</taxon>
        <taxon>Bacillota</taxon>
        <taxon>Clostridia</taxon>
        <taxon>Peptostreptococcales</taxon>
        <taxon>Peptostreptococcaceae</taxon>
        <taxon>Clostridioides</taxon>
    </lineage>
</organism>
<accession>A0AB74QGK4</accession>
<dbReference type="EMBL" id="CAADAN010000019">
    <property type="protein sequence ID" value="VFD35844.1"/>
    <property type="molecule type" value="Genomic_DNA"/>
</dbReference>
<reference evidence="1 2" key="1">
    <citation type="submission" date="2019-02" db="EMBL/GenBank/DDBJ databases">
        <authorList>
            <consortium name="Pathogen Informatics"/>
        </authorList>
    </citation>
    <scope>NUCLEOTIDE SEQUENCE [LARGE SCALE GENOMIC DNA]</scope>
    <source>
        <strain evidence="2">clo34</strain>
    </source>
</reference>
<dbReference type="RefSeq" id="WP_096269250.1">
    <property type="nucleotide sequence ID" value="NZ_BDSN01000032.1"/>
</dbReference>
<dbReference type="AlphaFoldDB" id="A0AB74QGK4"/>
<proteinExistence type="predicted"/>
<evidence type="ECO:0000313" key="2">
    <source>
        <dbReference type="Proteomes" id="UP000411588"/>
    </source>
</evidence>
<dbReference type="Proteomes" id="UP000411588">
    <property type="component" value="Unassembled WGS sequence"/>
</dbReference>
<evidence type="ECO:0000313" key="1">
    <source>
        <dbReference type="EMBL" id="VFD35844.1"/>
    </source>
</evidence>